<accession>S3BZ96</accession>
<sequence length="130" mass="14451">MVNIQYVVYCVTAWELSCMYEYGRPVTTRKAQMDEVEQQTRQAAVWLVKEIVRNSGNSPTTSQERPTGVQPRAGTPYSIVSDGVSYVAVTQGRTRTRRGSSMAHLGGKVLLQHQHQHHTSTSDVLGSSEL</sequence>
<evidence type="ECO:0000313" key="2">
    <source>
        <dbReference type="EMBL" id="EPE05847.1"/>
    </source>
</evidence>
<evidence type="ECO:0000313" key="3">
    <source>
        <dbReference type="Proteomes" id="UP000016923"/>
    </source>
</evidence>
<dbReference type="VEuPathDB" id="FungiDB:F503_08378"/>
<feature type="region of interest" description="Disordered" evidence="1">
    <location>
        <begin position="111"/>
        <end position="130"/>
    </location>
</feature>
<keyword evidence="3" id="KW-1185">Reference proteome</keyword>
<dbReference type="AlphaFoldDB" id="S3BZ96"/>
<protein>
    <submittedName>
        <fullName evidence="2">Uncharacterized protein</fullName>
    </submittedName>
</protein>
<organism evidence="2 3">
    <name type="scientific">Ophiostoma piceae (strain UAMH 11346)</name>
    <name type="common">Sap stain fungus</name>
    <dbReference type="NCBI Taxonomy" id="1262450"/>
    <lineage>
        <taxon>Eukaryota</taxon>
        <taxon>Fungi</taxon>
        <taxon>Dikarya</taxon>
        <taxon>Ascomycota</taxon>
        <taxon>Pezizomycotina</taxon>
        <taxon>Sordariomycetes</taxon>
        <taxon>Sordariomycetidae</taxon>
        <taxon>Ophiostomatales</taxon>
        <taxon>Ophiostomataceae</taxon>
        <taxon>Ophiostoma</taxon>
    </lineage>
</organism>
<feature type="compositionally biased region" description="Polar residues" evidence="1">
    <location>
        <begin position="119"/>
        <end position="130"/>
    </location>
</feature>
<evidence type="ECO:0000256" key="1">
    <source>
        <dbReference type="SAM" id="MobiDB-lite"/>
    </source>
</evidence>
<feature type="compositionally biased region" description="Polar residues" evidence="1">
    <location>
        <begin position="54"/>
        <end position="65"/>
    </location>
</feature>
<proteinExistence type="predicted"/>
<dbReference type="Proteomes" id="UP000016923">
    <property type="component" value="Unassembled WGS sequence"/>
</dbReference>
<name>S3BZ96_OPHP1</name>
<gene>
    <name evidence="2" type="ORF">F503_08378</name>
</gene>
<dbReference type="HOGENOM" id="CLU_1938778_0_0_1"/>
<reference evidence="2 3" key="1">
    <citation type="journal article" date="2013" name="BMC Genomics">
        <title>The genome and transcriptome of the pine saprophyte Ophiostoma piceae, and a comparison with the bark beetle-associated pine pathogen Grosmannia clavigera.</title>
        <authorList>
            <person name="Haridas S."/>
            <person name="Wang Y."/>
            <person name="Lim L."/>
            <person name="Massoumi Alamouti S."/>
            <person name="Jackman S."/>
            <person name="Docking R."/>
            <person name="Robertson G."/>
            <person name="Birol I."/>
            <person name="Bohlmann J."/>
            <person name="Breuil C."/>
        </authorList>
    </citation>
    <scope>NUCLEOTIDE SEQUENCE [LARGE SCALE GENOMIC DNA]</scope>
    <source>
        <strain evidence="2 3">UAMH 11346</strain>
    </source>
</reference>
<feature type="region of interest" description="Disordered" evidence="1">
    <location>
        <begin position="54"/>
        <end position="76"/>
    </location>
</feature>
<dbReference type="EMBL" id="KE148155">
    <property type="protein sequence ID" value="EPE05847.1"/>
    <property type="molecule type" value="Genomic_DNA"/>
</dbReference>